<reference evidence="3" key="1">
    <citation type="journal article" date="2019" name="Int. J. Syst. Evol. Microbiol.">
        <title>The Global Catalogue of Microorganisms (GCM) 10K type strain sequencing project: providing services to taxonomists for standard genome sequencing and annotation.</title>
        <authorList>
            <consortium name="The Broad Institute Genomics Platform"/>
            <consortium name="The Broad Institute Genome Sequencing Center for Infectious Disease"/>
            <person name="Wu L."/>
            <person name="Ma J."/>
        </authorList>
    </citation>
    <scope>NUCLEOTIDE SEQUENCE [LARGE SCALE GENOMIC DNA]</scope>
    <source>
        <strain evidence="3">KCTC 23701</strain>
    </source>
</reference>
<evidence type="ECO:0000313" key="3">
    <source>
        <dbReference type="Proteomes" id="UP000604737"/>
    </source>
</evidence>
<keyword evidence="1" id="KW-0812">Transmembrane</keyword>
<evidence type="ECO:0008006" key="4">
    <source>
        <dbReference type="Google" id="ProtNLM"/>
    </source>
</evidence>
<feature type="transmembrane region" description="Helical" evidence="1">
    <location>
        <begin position="20"/>
        <end position="38"/>
    </location>
</feature>
<name>A0ABQ3H088_9NEIS</name>
<feature type="transmembrane region" description="Helical" evidence="1">
    <location>
        <begin position="44"/>
        <end position="65"/>
    </location>
</feature>
<evidence type="ECO:0000313" key="2">
    <source>
        <dbReference type="EMBL" id="GHD63803.1"/>
    </source>
</evidence>
<accession>A0ABQ3H088</accession>
<evidence type="ECO:0000256" key="1">
    <source>
        <dbReference type="SAM" id="Phobius"/>
    </source>
</evidence>
<comment type="caution">
    <text evidence="2">The sequence shown here is derived from an EMBL/GenBank/DDBJ whole genome shotgun (WGS) entry which is preliminary data.</text>
</comment>
<proteinExistence type="predicted"/>
<dbReference type="Proteomes" id="UP000604737">
    <property type="component" value="Unassembled WGS sequence"/>
</dbReference>
<protein>
    <recommendedName>
        <fullName evidence="4">Holin</fullName>
    </recommendedName>
</protein>
<keyword evidence="1" id="KW-1133">Transmembrane helix</keyword>
<sequence>MKILELISNPDTGRLSHTKLWANVACAASTGVFIYQGIKGTLTVEAWAVYLGLVGGYVAALRYIAALREKATATAVEQEG</sequence>
<dbReference type="RefSeq" id="WP_189460713.1">
    <property type="nucleotide sequence ID" value="NZ_BMYO01000005.1"/>
</dbReference>
<keyword evidence="1" id="KW-0472">Membrane</keyword>
<keyword evidence="3" id="KW-1185">Reference proteome</keyword>
<gene>
    <name evidence="2" type="ORF">GCM10007350_22000</name>
</gene>
<organism evidence="2 3">
    <name type="scientific">Jeongeupia chitinilytica</name>
    <dbReference type="NCBI Taxonomy" id="1041641"/>
    <lineage>
        <taxon>Bacteria</taxon>
        <taxon>Pseudomonadati</taxon>
        <taxon>Pseudomonadota</taxon>
        <taxon>Betaproteobacteria</taxon>
        <taxon>Neisseriales</taxon>
        <taxon>Chitinibacteraceae</taxon>
        <taxon>Jeongeupia</taxon>
    </lineage>
</organism>
<dbReference type="EMBL" id="BMYO01000005">
    <property type="protein sequence ID" value="GHD63803.1"/>
    <property type="molecule type" value="Genomic_DNA"/>
</dbReference>